<feature type="chain" id="PRO_5047000035" evidence="1">
    <location>
        <begin position="18"/>
        <end position="480"/>
    </location>
</feature>
<evidence type="ECO:0000256" key="1">
    <source>
        <dbReference type="SAM" id="SignalP"/>
    </source>
</evidence>
<keyword evidence="1" id="KW-0732">Signal</keyword>
<evidence type="ECO:0000313" key="2">
    <source>
        <dbReference type="EMBL" id="WXB05614.1"/>
    </source>
</evidence>
<name>A0ABZ2L3X0_9BACT</name>
<dbReference type="Gene3D" id="2.40.160.60">
    <property type="entry name" value="Outer membrane protein transport protein (OMPP1/FadL/TodX)"/>
    <property type="match status" value="1"/>
</dbReference>
<evidence type="ECO:0000313" key="3">
    <source>
        <dbReference type="Proteomes" id="UP001374803"/>
    </source>
</evidence>
<sequence>MYVVAASVVLHASSAHADTVPAITSSDYGLDLFQGPVTTASRVIGMGGAYTALAEWCEGEYSNAASPAVRAPYSVGKRELDICFGFTNPGAFSGNDFENRGAQFSSLPTRFTNATTFNLGLQLQYGPFGGTVVYDQLHVGLEQSGGKSDISAVIERVTGSLASSFSNDQLLFGVGFRTVAFNLNQATGDGNVVGGNETTLVSRTGAGTQFGMIWKPRTLPFRFGATWRSELVVREIQGITQLPDGSQVAGGRILPSHLTVPWEIEIGTALELGRRPLNPPRVGDAVLEEQVRARYDERRLARATAYAAEIAQAPEAMRERVRRGLELRELHLQNEEEAAIGREIEGFLRAEKAQAALWDRHQMLLLASVLVTGPAPNSVGIADFVAQRHASSGENTVLSVRLGYETEVIRNWLTVRGGTYLEPTRFVDSSPRAHFTLGTDIRLFRFNPLGIFGDDPWRLRLAADLAPRYFNWAFAFGKYH</sequence>
<feature type="signal peptide" evidence="1">
    <location>
        <begin position="1"/>
        <end position="17"/>
    </location>
</feature>
<gene>
    <name evidence="2" type="ORF">LVJ94_53055</name>
</gene>
<protein>
    <submittedName>
        <fullName evidence="2">Uncharacterized protein</fullName>
    </submittedName>
</protein>
<organism evidence="2 3">
    <name type="scientific">Pendulispora rubella</name>
    <dbReference type="NCBI Taxonomy" id="2741070"/>
    <lineage>
        <taxon>Bacteria</taxon>
        <taxon>Pseudomonadati</taxon>
        <taxon>Myxococcota</taxon>
        <taxon>Myxococcia</taxon>
        <taxon>Myxococcales</taxon>
        <taxon>Sorangiineae</taxon>
        <taxon>Pendulisporaceae</taxon>
        <taxon>Pendulispora</taxon>
    </lineage>
</organism>
<dbReference type="RefSeq" id="WP_394835260.1">
    <property type="nucleotide sequence ID" value="NZ_CP089929.1"/>
</dbReference>
<dbReference type="Proteomes" id="UP001374803">
    <property type="component" value="Chromosome"/>
</dbReference>
<accession>A0ABZ2L3X0</accession>
<reference evidence="2" key="1">
    <citation type="submission" date="2021-12" db="EMBL/GenBank/DDBJ databases">
        <title>Discovery of the Pendulisporaceae a myxobacterial family with distinct sporulation behavior and unique specialized metabolism.</title>
        <authorList>
            <person name="Garcia R."/>
            <person name="Popoff A."/>
            <person name="Bader C.D."/>
            <person name="Loehr J."/>
            <person name="Walesch S."/>
            <person name="Walt C."/>
            <person name="Boldt J."/>
            <person name="Bunk B."/>
            <person name="Haeckl F.J.F.P.J."/>
            <person name="Gunesch A.P."/>
            <person name="Birkelbach J."/>
            <person name="Nuebel U."/>
            <person name="Pietschmann T."/>
            <person name="Bach T."/>
            <person name="Mueller R."/>
        </authorList>
    </citation>
    <scope>NUCLEOTIDE SEQUENCE</scope>
    <source>
        <strain evidence="2">MSr11367</strain>
    </source>
</reference>
<proteinExistence type="predicted"/>
<dbReference type="EMBL" id="CP089983">
    <property type="protein sequence ID" value="WXB05614.1"/>
    <property type="molecule type" value="Genomic_DNA"/>
</dbReference>
<keyword evidence="3" id="KW-1185">Reference proteome</keyword>